<evidence type="ECO:0000313" key="1">
    <source>
        <dbReference type="EMBL" id="CCX14997.1"/>
    </source>
</evidence>
<dbReference type="Proteomes" id="UP000018144">
    <property type="component" value="Unassembled WGS sequence"/>
</dbReference>
<dbReference type="EMBL" id="HF936108">
    <property type="protein sequence ID" value="CCX14997.1"/>
    <property type="molecule type" value="Genomic_DNA"/>
</dbReference>
<sequence>MNLYIEISRSVDCISSVIIINHGQYRVVSTIGTLAVPILHHLHLSTSNFPSVSLSAATHPHPSSEGRLVSVGTHHRMTKAPNLPYAF</sequence>
<organism evidence="1 2">
    <name type="scientific">Pyronema omphalodes (strain CBS 100304)</name>
    <name type="common">Pyronema confluens</name>
    <dbReference type="NCBI Taxonomy" id="1076935"/>
    <lineage>
        <taxon>Eukaryota</taxon>
        <taxon>Fungi</taxon>
        <taxon>Dikarya</taxon>
        <taxon>Ascomycota</taxon>
        <taxon>Pezizomycotina</taxon>
        <taxon>Pezizomycetes</taxon>
        <taxon>Pezizales</taxon>
        <taxon>Pyronemataceae</taxon>
        <taxon>Pyronema</taxon>
    </lineage>
</organism>
<accession>U4L9A2</accession>
<proteinExistence type="predicted"/>
<evidence type="ECO:0000313" key="2">
    <source>
        <dbReference type="Proteomes" id="UP000018144"/>
    </source>
</evidence>
<reference evidence="1 2" key="1">
    <citation type="journal article" date="2013" name="PLoS Genet.">
        <title>The genome and development-dependent transcriptomes of Pyronema confluens: a window into fungal evolution.</title>
        <authorList>
            <person name="Traeger S."/>
            <person name="Altegoer F."/>
            <person name="Freitag M."/>
            <person name="Gabaldon T."/>
            <person name="Kempken F."/>
            <person name="Kumar A."/>
            <person name="Marcet-Houben M."/>
            <person name="Poggeler S."/>
            <person name="Stajich J.E."/>
            <person name="Nowrousian M."/>
        </authorList>
    </citation>
    <scope>NUCLEOTIDE SEQUENCE [LARGE SCALE GENOMIC DNA]</scope>
    <source>
        <strain evidence="2">CBS 100304</strain>
        <tissue evidence="1">Vegetative mycelium</tissue>
    </source>
</reference>
<name>U4L9A2_PYROM</name>
<dbReference type="AlphaFoldDB" id="U4L9A2"/>
<gene>
    <name evidence="1" type="ORF">PCON_01223</name>
</gene>
<keyword evidence="2" id="KW-1185">Reference proteome</keyword>
<protein>
    <submittedName>
        <fullName evidence="1">Uncharacterized protein</fullName>
    </submittedName>
</protein>